<evidence type="ECO:0000313" key="1">
    <source>
        <dbReference type="EMBL" id="KAF2394740.1"/>
    </source>
</evidence>
<organism evidence="1 2">
    <name type="scientific">Pseudomonas frederiksbergensis</name>
    <dbReference type="NCBI Taxonomy" id="104087"/>
    <lineage>
        <taxon>Bacteria</taxon>
        <taxon>Pseudomonadati</taxon>
        <taxon>Pseudomonadota</taxon>
        <taxon>Gammaproteobacteria</taxon>
        <taxon>Pseudomonadales</taxon>
        <taxon>Pseudomonadaceae</taxon>
        <taxon>Pseudomonas</taxon>
    </lineage>
</organism>
<dbReference type="EMBL" id="JAAAXX010000001">
    <property type="protein sequence ID" value="KAF2394740.1"/>
    <property type="molecule type" value="Genomic_DNA"/>
</dbReference>
<protein>
    <submittedName>
        <fullName evidence="1">Uncharacterized protein</fullName>
    </submittedName>
</protein>
<dbReference type="Proteomes" id="UP000475265">
    <property type="component" value="Unassembled WGS sequence"/>
</dbReference>
<dbReference type="AlphaFoldDB" id="A0A6L5C2B6"/>
<proteinExistence type="predicted"/>
<name>A0A6L5C2B6_9PSED</name>
<gene>
    <name evidence="1" type="ORF">FX983_02722</name>
</gene>
<sequence length="82" mass="9655">MPHWAYGGQADYYHRPWHHGLGRPADKFFSQEANCSSGDSRKQLTPLPHVRRTTHKLFCTDGIKARQARAFLCLRKMEYLYF</sequence>
<comment type="caution">
    <text evidence="1">The sequence shown here is derived from an EMBL/GenBank/DDBJ whole genome shotgun (WGS) entry which is preliminary data.</text>
</comment>
<evidence type="ECO:0000313" key="2">
    <source>
        <dbReference type="Proteomes" id="UP000475265"/>
    </source>
</evidence>
<accession>A0A6L5C2B6</accession>
<reference evidence="1 2" key="1">
    <citation type="submission" date="2019-12" db="EMBL/GenBank/DDBJ databases">
        <title>Endophytic bacteria associated with Panax ginseng seedlings.</title>
        <authorList>
            <person name="Park J.M."/>
            <person name="Shin R."/>
            <person name="Jo S.H."/>
        </authorList>
    </citation>
    <scope>NUCLEOTIDE SEQUENCE [LARGE SCALE GENOMIC DNA]</scope>
    <source>
        <strain evidence="1 2">PgKB32</strain>
    </source>
</reference>